<dbReference type="STRING" id="1605367.AFM12_07240"/>
<dbReference type="EMBL" id="LGTQ01000006">
    <property type="protein sequence ID" value="KPM48421.1"/>
    <property type="molecule type" value="Genomic_DNA"/>
</dbReference>
<dbReference type="OrthoDB" id="7362103at2"/>
<comment type="caution">
    <text evidence="3">The sequence shown here is derived from an EMBL/GenBank/DDBJ whole genome shotgun (WGS) entry which is preliminary data.</text>
</comment>
<evidence type="ECO:0000313" key="3">
    <source>
        <dbReference type="EMBL" id="KPM48421.1"/>
    </source>
</evidence>
<dbReference type="RefSeq" id="WP_055145968.1">
    <property type="nucleotide sequence ID" value="NZ_JXSZ01000006.1"/>
</dbReference>
<dbReference type="Proteomes" id="UP000050454">
    <property type="component" value="Unassembled WGS sequence"/>
</dbReference>
<accession>A0A0P7BCS6</accession>
<feature type="domain" description="DUF4174" evidence="2">
    <location>
        <begin position="20"/>
        <end position="126"/>
    </location>
</feature>
<dbReference type="InterPro" id="IPR025232">
    <property type="entry name" value="DUF4174"/>
</dbReference>
<dbReference type="Pfam" id="PF13778">
    <property type="entry name" value="DUF4174"/>
    <property type="match status" value="1"/>
</dbReference>
<gene>
    <name evidence="3" type="ORF">AFM12_07240</name>
</gene>
<keyword evidence="4" id="KW-1185">Reference proteome</keyword>
<dbReference type="AlphaFoldDB" id="A0A0P7BCS6"/>
<sequence>MINFIIILLIMSIQDKVYELRDFEWKNRLVLIGGENLDMVENQALEFLKMSSKNNDRKLLIFQWNAQYQAFYEREKDYILKESNYKNDFEIRLYGLDGGVKDQREEMVSPQRIYDQIDSMPMRIRELRNKRN</sequence>
<evidence type="ECO:0000259" key="2">
    <source>
        <dbReference type="Pfam" id="PF13778"/>
    </source>
</evidence>
<evidence type="ECO:0000256" key="1">
    <source>
        <dbReference type="ARBA" id="ARBA00022729"/>
    </source>
</evidence>
<organism evidence="3 4">
    <name type="scientific">Jiulongibacter sediminis</name>
    <dbReference type="NCBI Taxonomy" id="1605367"/>
    <lineage>
        <taxon>Bacteria</taxon>
        <taxon>Pseudomonadati</taxon>
        <taxon>Bacteroidota</taxon>
        <taxon>Cytophagia</taxon>
        <taxon>Cytophagales</taxon>
        <taxon>Leadbetterellaceae</taxon>
        <taxon>Jiulongibacter</taxon>
    </lineage>
</organism>
<proteinExistence type="predicted"/>
<reference evidence="3 4" key="1">
    <citation type="submission" date="2015-07" db="EMBL/GenBank/DDBJ databases">
        <title>The draft genome sequence of Leadbetterella sp. JN14-9.</title>
        <authorList>
            <person name="Liu Y."/>
            <person name="Du J."/>
            <person name="Shao Z."/>
        </authorList>
    </citation>
    <scope>NUCLEOTIDE SEQUENCE [LARGE SCALE GENOMIC DNA]</scope>
    <source>
        <strain evidence="3 4">JN14-9</strain>
    </source>
</reference>
<keyword evidence="1" id="KW-0732">Signal</keyword>
<name>A0A0P7BCS6_9BACT</name>
<evidence type="ECO:0000313" key="4">
    <source>
        <dbReference type="Proteomes" id="UP000050454"/>
    </source>
</evidence>
<protein>
    <recommendedName>
        <fullName evidence="2">DUF4174 domain-containing protein</fullName>
    </recommendedName>
</protein>